<dbReference type="InterPro" id="IPR007712">
    <property type="entry name" value="RelE/ParE_toxin"/>
</dbReference>
<protein>
    <submittedName>
        <fullName evidence="2">Type II toxin-antitoxin system RelE/ParE family toxin</fullName>
    </submittedName>
</protein>
<dbReference type="Pfam" id="PF05016">
    <property type="entry name" value="ParE_toxin"/>
    <property type="match status" value="1"/>
</dbReference>
<proteinExistence type="predicted"/>
<accession>A0A4R1B752</accession>
<dbReference type="EMBL" id="SJZB01000045">
    <property type="protein sequence ID" value="TCJ12278.1"/>
    <property type="molecule type" value="Genomic_DNA"/>
</dbReference>
<name>A0A4R1B752_9PROT</name>
<dbReference type="Gene3D" id="3.30.2310.20">
    <property type="entry name" value="RelE-like"/>
    <property type="match status" value="1"/>
</dbReference>
<dbReference type="Proteomes" id="UP000295443">
    <property type="component" value="Unassembled WGS sequence"/>
</dbReference>
<evidence type="ECO:0000256" key="1">
    <source>
        <dbReference type="ARBA" id="ARBA00022649"/>
    </source>
</evidence>
<dbReference type="InterPro" id="IPR035093">
    <property type="entry name" value="RelE/ParE_toxin_dom_sf"/>
</dbReference>
<evidence type="ECO:0000313" key="3">
    <source>
        <dbReference type="Proteomes" id="UP000295443"/>
    </source>
</evidence>
<comment type="caution">
    <text evidence="2">The sequence shown here is derived from an EMBL/GenBank/DDBJ whole genome shotgun (WGS) entry which is preliminary data.</text>
</comment>
<gene>
    <name evidence="2" type="ORF">EZJ19_13145</name>
</gene>
<dbReference type="AlphaFoldDB" id="A0A4R1B752"/>
<dbReference type="OrthoDB" id="9798046at2"/>
<keyword evidence="1" id="KW-1277">Toxin-antitoxin system</keyword>
<evidence type="ECO:0000313" key="2">
    <source>
        <dbReference type="EMBL" id="TCJ12278.1"/>
    </source>
</evidence>
<dbReference type="RefSeq" id="WP_131448304.1">
    <property type="nucleotide sequence ID" value="NZ_SJZB01000045.1"/>
</dbReference>
<organism evidence="2 3">
    <name type="scientific">Parasulfuritortus cantonensis</name>
    <dbReference type="NCBI Taxonomy" id="2528202"/>
    <lineage>
        <taxon>Bacteria</taxon>
        <taxon>Pseudomonadati</taxon>
        <taxon>Pseudomonadota</taxon>
        <taxon>Betaproteobacteria</taxon>
        <taxon>Nitrosomonadales</taxon>
        <taxon>Thiobacillaceae</taxon>
        <taxon>Parasulfuritortus</taxon>
    </lineage>
</organism>
<sequence length="97" mass="11183">MPEVIWLPEALADIERLYAFLADKNPQAARNAVLCIQAAARQLETFPEIGRPMRDDNRRREVFAAFGAGAYVLRYRLNTSGQPVVIRVWHTREWRGD</sequence>
<keyword evidence="3" id="KW-1185">Reference proteome</keyword>
<reference evidence="2 3" key="1">
    <citation type="submission" date="2019-03" db="EMBL/GenBank/DDBJ databases">
        <title>Genome sequence of Thiobacillaceae bacterium LSR1, a sulfur-oxidizing bacterium isolated from freshwater sediment.</title>
        <authorList>
            <person name="Li S."/>
        </authorList>
    </citation>
    <scope>NUCLEOTIDE SEQUENCE [LARGE SCALE GENOMIC DNA]</scope>
    <source>
        <strain evidence="2 3">LSR1</strain>
    </source>
</reference>